<dbReference type="Gene3D" id="2.10.60.10">
    <property type="entry name" value="CD59"/>
    <property type="match status" value="1"/>
</dbReference>
<dbReference type="Proteomes" id="UP000594262">
    <property type="component" value="Unplaced"/>
</dbReference>
<organism evidence="2 3">
    <name type="scientific">Clytia hemisphaerica</name>
    <dbReference type="NCBI Taxonomy" id="252671"/>
    <lineage>
        <taxon>Eukaryota</taxon>
        <taxon>Metazoa</taxon>
        <taxon>Cnidaria</taxon>
        <taxon>Hydrozoa</taxon>
        <taxon>Hydroidolina</taxon>
        <taxon>Leptothecata</taxon>
        <taxon>Obeliida</taxon>
        <taxon>Clytiidae</taxon>
        <taxon>Clytia</taxon>
    </lineage>
</organism>
<dbReference type="SUPFAM" id="SSF57302">
    <property type="entry name" value="Snake toxin-like"/>
    <property type="match status" value="1"/>
</dbReference>
<evidence type="ECO:0000313" key="3">
    <source>
        <dbReference type="Proteomes" id="UP000594262"/>
    </source>
</evidence>
<feature type="signal peptide" evidence="1">
    <location>
        <begin position="1"/>
        <end position="19"/>
    </location>
</feature>
<sequence length="145" mass="16615">MVKLESISFLCLLVDTVLGLICQKCTSTSIRNCDRHIQNMTCIYPMDICITMTTSYTIRKQNGIRETISEVTKRCALSKYGCENMCNVQPGHNCQIGCCTGNFCNRTPDPRILRSINNSINLREHKLFRILKILFTCSFVIMYLQ</sequence>
<evidence type="ECO:0000313" key="2">
    <source>
        <dbReference type="EnsemblMetazoa" id="CLYHEMP024093.1"/>
    </source>
</evidence>
<dbReference type="EnsemblMetazoa" id="CLYHEMT024093.1">
    <property type="protein sequence ID" value="CLYHEMP024093.1"/>
    <property type="gene ID" value="CLYHEMG024093"/>
</dbReference>
<dbReference type="AlphaFoldDB" id="A0A7M5XIW4"/>
<dbReference type="InterPro" id="IPR045860">
    <property type="entry name" value="Snake_toxin-like_sf"/>
</dbReference>
<feature type="chain" id="PRO_5029498566" evidence="1">
    <location>
        <begin position="20"/>
        <end position="145"/>
    </location>
</feature>
<accession>A0A7M5XIW4</accession>
<protein>
    <submittedName>
        <fullName evidence="2">Uncharacterized protein</fullName>
    </submittedName>
</protein>
<reference evidence="2" key="1">
    <citation type="submission" date="2021-01" db="UniProtKB">
        <authorList>
            <consortium name="EnsemblMetazoa"/>
        </authorList>
    </citation>
    <scope>IDENTIFICATION</scope>
</reference>
<keyword evidence="1" id="KW-0732">Signal</keyword>
<proteinExistence type="predicted"/>
<evidence type="ECO:0000256" key="1">
    <source>
        <dbReference type="SAM" id="SignalP"/>
    </source>
</evidence>
<keyword evidence="3" id="KW-1185">Reference proteome</keyword>
<name>A0A7M5XIW4_9CNID</name>